<dbReference type="EMBL" id="RCZI01000005">
    <property type="protein sequence ID" value="TPG25344.1"/>
    <property type="molecule type" value="Genomic_DNA"/>
</dbReference>
<organism evidence="1 2">
    <name type="scientific">Variovorax guangxiensis</name>
    <dbReference type="NCBI Taxonomy" id="1775474"/>
    <lineage>
        <taxon>Bacteria</taxon>
        <taxon>Pseudomonadati</taxon>
        <taxon>Pseudomonadota</taxon>
        <taxon>Betaproteobacteria</taxon>
        <taxon>Burkholderiales</taxon>
        <taxon>Comamonadaceae</taxon>
        <taxon>Variovorax</taxon>
    </lineage>
</organism>
<accession>A0A502DJY2</accession>
<sequence length="131" mass="14091">MVTMGYRPPPAEVDTAVDAAAQWSERGAPAAPTLVDRMGARLGVDILGRWWRRHPMSSVVQLSTPLLESYAVKHPGRLLAYSAGTGAMLVILKPWRLLSAATVLALVFRTSDVAGLIGDLVVRSRDGRNDG</sequence>
<gene>
    <name evidence="1" type="ORF">EAH82_17515</name>
</gene>
<comment type="caution">
    <text evidence="1">The sequence shown here is derived from an EMBL/GenBank/DDBJ whole genome shotgun (WGS) entry which is preliminary data.</text>
</comment>
<name>A0A502DJY2_9BURK</name>
<proteinExistence type="predicted"/>
<dbReference type="Proteomes" id="UP000319212">
    <property type="component" value="Unassembled WGS sequence"/>
</dbReference>
<dbReference type="AlphaFoldDB" id="A0A502DJY2"/>
<protein>
    <submittedName>
        <fullName evidence="1">Uncharacterized protein</fullName>
    </submittedName>
</protein>
<evidence type="ECO:0000313" key="1">
    <source>
        <dbReference type="EMBL" id="TPG25344.1"/>
    </source>
</evidence>
<evidence type="ECO:0000313" key="2">
    <source>
        <dbReference type="Proteomes" id="UP000319212"/>
    </source>
</evidence>
<reference evidence="1 2" key="1">
    <citation type="journal article" date="2019" name="Environ. Microbiol.">
        <title>Species interactions and distinct microbial communities in high Arctic permafrost affected cryosols are associated with the CH4 and CO2 gas fluxes.</title>
        <authorList>
            <person name="Altshuler I."/>
            <person name="Hamel J."/>
            <person name="Turney S."/>
            <person name="Magnuson E."/>
            <person name="Levesque R."/>
            <person name="Greer C."/>
            <person name="Whyte L.G."/>
        </authorList>
    </citation>
    <scope>NUCLEOTIDE SEQUENCE [LARGE SCALE GENOMIC DNA]</scope>
    <source>
        <strain evidence="1 2">S06.C</strain>
    </source>
</reference>